<accession>A0A6C0BP75</accession>
<reference evidence="2" key="1">
    <citation type="journal article" date="2020" name="Nature">
        <title>Giant virus diversity and host interactions through global metagenomics.</title>
        <authorList>
            <person name="Schulz F."/>
            <person name="Roux S."/>
            <person name="Paez-Espino D."/>
            <person name="Jungbluth S."/>
            <person name="Walsh D.A."/>
            <person name="Denef V.J."/>
            <person name="McMahon K.D."/>
            <person name="Konstantinidis K.T."/>
            <person name="Eloe-Fadrosh E.A."/>
            <person name="Kyrpides N.C."/>
            <person name="Woyke T."/>
        </authorList>
    </citation>
    <scope>NUCLEOTIDE SEQUENCE</scope>
    <source>
        <strain evidence="2">GVMAG-M-3300017989-17</strain>
    </source>
</reference>
<feature type="coiled-coil region" evidence="1">
    <location>
        <begin position="12"/>
        <end position="46"/>
    </location>
</feature>
<keyword evidence="1" id="KW-0175">Coiled coil</keyword>
<proteinExistence type="predicted"/>
<evidence type="ECO:0000256" key="1">
    <source>
        <dbReference type="SAM" id="Coils"/>
    </source>
</evidence>
<dbReference type="AlphaFoldDB" id="A0A6C0BP75"/>
<evidence type="ECO:0000313" key="2">
    <source>
        <dbReference type="EMBL" id="QHS93409.1"/>
    </source>
</evidence>
<name>A0A6C0BP75_9ZZZZ</name>
<sequence length="57" mass="6584">MSAQAIFNDPFYQKLCREAKESRDRLSKLAKRYEQLEREIDILQAGGDLPSTPAKEK</sequence>
<organism evidence="2">
    <name type="scientific">viral metagenome</name>
    <dbReference type="NCBI Taxonomy" id="1070528"/>
    <lineage>
        <taxon>unclassified sequences</taxon>
        <taxon>metagenomes</taxon>
        <taxon>organismal metagenomes</taxon>
    </lineage>
</organism>
<dbReference type="EMBL" id="MN739203">
    <property type="protein sequence ID" value="QHS93409.1"/>
    <property type="molecule type" value="Genomic_DNA"/>
</dbReference>
<protein>
    <submittedName>
        <fullName evidence="2">Uncharacterized protein</fullName>
    </submittedName>
</protein>